<feature type="transmembrane region" description="Helical" evidence="1">
    <location>
        <begin position="343"/>
        <end position="361"/>
    </location>
</feature>
<proteinExistence type="predicted"/>
<gene>
    <name evidence="2" type="ORF">A2Z33_03780</name>
</gene>
<keyword evidence="1" id="KW-1133">Transmembrane helix</keyword>
<name>A0A1F5YWG6_9BACT</name>
<protein>
    <recommendedName>
        <fullName evidence="4">Major facilitator superfamily (MFS) profile domain-containing protein</fullName>
    </recommendedName>
</protein>
<evidence type="ECO:0000313" key="2">
    <source>
        <dbReference type="EMBL" id="OGG04242.1"/>
    </source>
</evidence>
<keyword evidence="1" id="KW-0812">Transmembrane</keyword>
<feature type="transmembrane region" description="Helical" evidence="1">
    <location>
        <begin position="224"/>
        <end position="242"/>
    </location>
</feature>
<dbReference type="InterPro" id="IPR036259">
    <property type="entry name" value="MFS_trans_sf"/>
</dbReference>
<feature type="transmembrane region" description="Helical" evidence="1">
    <location>
        <begin position="41"/>
        <end position="60"/>
    </location>
</feature>
<dbReference type="Gene3D" id="1.20.1250.20">
    <property type="entry name" value="MFS general substrate transporter like domains"/>
    <property type="match status" value="2"/>
</dbReference>
<dbReference type="SUPFAM" id="SSF103473">
    <property type="entry name" value="MFS general substrate transporter"/>
    <property type="match status" value="1"/>
</dbReference>
<dbReference type="Proteomes" id="UP000178448">
    <property type="component" value="Unassembled WGS sequence"/>
</dbReference>
<feature type="transmembrane region" description="Helical" evidence="1">
    <location>
        <begin position="154"/>
        <end position="171"/>
    </location>
</feature>
<feature type="transmembrane region" description="Helical" evidence="1">
    <location>
        <begin position="127"/>
        <end position="148"/>
    </location>
</feature>
<dbReference type="AlphaFoldDB" id="A0A1F5YWG6"/>
<evidence type="ECO:0000256" key="1">
    <source>
        <dbReference type="SAM" id="Phobius"/>
    </source>
</evidence>
<keyword evidence="1" id="KW-0472">Membrane</keyword>
<dbReference type="EMBL" id="MFJD01000004">
    <property type="protein sequence ID" value="OGG04242.1"/>
    <property type="molecule type" value="Genomic_DNA"/>
</dbReference>
<feature type="transmembrane region" description="Helical" evidence="1">
    <location>
        <begin position="254"/>
        <end position="273"/>
    </location>
</feature>
<evidence type="ECO:0008006" key="4">
    <source>
        <dbReference type="Google" id="ProtNLM"/>
    </source>
</evidence>
<sequence>MRNNPVTGPLVFLIAYVWLRTFSGAILPTHYLAQGITLSDMMGGLTFYFAGQIALLTVFTRLRSRSSYLLATLVSMLSLMLIIRITSSWQFYLASVLAGTTAYFFFLPFNVGYFSAGTPEKTGRNSAMMFTSNTIISVLAPLLAGALASVSMNYIWAFSLVFLLPVLFLIPRQRDFVLDYSVRESLASIRSIRTLLFLEGIWETLVFGIIPFYTLYFIRSPAGYGTYLAFLSLVGAVATMTLGSVTDRMRKRAVFLYPITMALSALTFLFAAGGGDVSSWLILTASVQFLLPVFWTLTTAMVVDSGVELTKAIPGRELILTLGRVIGLGAAWASFVWEGKPFFIYFLLGLAMLLFPVILFGNKKYRRYVYV</sequence>
<organism evidence="2 3">
    <name type="scientific">Candidatus Gottesmanbacteria bacterium RBG_16_52_11</name>
    <dbReference type="NCBI Taxonomy" id="1798374"/>
    <lineage>
        <taxon>Bacteria</taxon>
        <taxon>Candidatus Gottesmaniibacteriota</taxon>
    </lineage>
</organism>
<feature type="transmembrane region" description="Helical" evidence="1">
    <location>
        <begin position="192"/>
        <end position="218"/>
    </location>
</feature>
<feature type="transmembrane region" description="Helical" evidence="1">
    <location>
        <begin position="7"/>
        <end position="29"/>
    </location>
</feature>
<reference evidence="2 3" key="1">
    <citation type="journal article" date="2016" name="Nat. Commun.">
        <title>Thousands of microbial genomes shed light on interconnected biogeochemical processes in an aquifer system.</title>
        <authorList>
            <person name="Anantharaman K."/>
            <person name="Brown C.T."/>
            <person name="Hug L.A."/>
            <person name="Sharon I."/>
            <person name="Castelle C.J."/>
            <person name="Probst A.J."/>
            <person name="Thomas B.C."/>
            <person name="Singh A."/>
            <person name="Wilkins M.J."/>
            <person name="Karaoz U."/>
            <person name="Brodie E.L."/>
            <person name="Williams K.H."/>
            <person name="Hubbard S.S."/>
            <person name="Banfield J.F."/>
        </authorList>
    </citation>
    <scope>NUCLEOTIDE SEQUENCE [LARGE SCALE GENOMIC DNA]</scope>
</reference>
<evidence type="ECO:0000313" key="3">
    <source>
        <dbReference type="Proteomes" id="UP000178448"/>
    </source>
</evidence>
<feature type="transmembrane region" description="Helical" evidence="1">
    <location>
        <begin position="279"/>
        <end position="297"/>
    </location>
</feature>
<comment type="caution">
    <text evidence="2">The sequence shown here is derived from an EMBL/GenBank/DDBJ whole genome shotgun (WGS) entry which is preliminary data.</text>
</comment>
<feature type="transmembrane region" description="Helical" evidence="1">
    <location>
        <begin position="318"/>
        <end position="337"/>
    </location>
</feature>
<accession>A0A1F5YWG6</accession>
<feature type="transmembrane region" description="Helical" evidence="1">
    <location>
        <begin position="67"/>
        <end position="85"/>
    </location>
</feature>
<feature type="transmembrane region" description="Helical" evidence="1">
    <location>
        <begin position="91"/>
        <end position="115"/>
    </location>
</feature>